<sequence length="145" mass="16631">MVQWILFKWRLAKLERDRAAVLKAHQKAIKKAKADEENIQLIQGLHQDQYFEITMLDSTRASLVTRRLLSIAYALMLPTPQDDYWERCEVTGYRVLTDEGIHLLRRSIREERKSRREAALAWLAAITGVVGALTGLIAVAIGQLF</sequence>
<dbReference type="AlphaFoldDB" id="A0A2A3MNC6"/>
<organism evidence="2 3">
    <name type="scientific">Pseudomonas abyssi</name>
    <dbReference type="NCBI Taxonomy" id="170540"/>
    <lineage>
        <taxon>Bacteria</taxon>
        <taxon>Pseudomonadati</taxon>
        <taxon>Pseudomonadota</taxon>
        <taxon>Gammaproteobacteria</taxon>
        <taxon>Pseudomonadales</taxon>
        <taxon>Pseudomonadaceae</taxon>
        <taxon>Pseudomonas</taxon>
    </lineage>
</organism>
<comment type="caution">
    <text evidence="2">The sequence shown here is derived from an EMBL/GenBank/DDBJ whole genome shotgun (WGS) entry which is preliminary data.</text>
</comment>
<name>A0A2A3MNC6_9PSED</name>
<dbReference type="Proteomes" id="UP000242313">
    <property type="component" value="Unassembled WGS sequence"/>
</dbReference>
<protein>
    <submittedName>
        <fullName evidence="2">Uncharacterized protein</fullName>
    </submittedName>
</protein>
<evidence type="ECO:0000313" key="3">
    <source>
        <dbReference type="Proteomes" id="UP000242313"/>
    </source>
</evidence>
<accession>A0A2A3MNC6</accession>
<evidence type="ECO:0000256" key="1">
    <source>
        <dbReference type="SAM" id="Phobius"/>
    </source>
</evidence>
<keyword evidence="1" id="KW-0472">Membrane</keyword>
<keyword evidence="1" id="KW-1133">Transmembrane helix</keyword>
<feature type="transmembrane region" description="Helical" evidence="1">
    <location>
        <begin position="119"/>
        <end position="141"/>
    </location>
</feature>
<evidence type="ECO:0000313" key="2">
    <source>
        <dbReference type="EMBL" id="PBK06237.1"/>
    </source>
</evidence>
<keyword evidence="3" id="KW-1185">Reference proteome</keyword>
<dbReference type="RefSeq" id="WP_096003301.1">
    <property type="nucleotide sequence ID" value="NZ_NTMR01000002.1"/>
</dbReference>
<gene>
    <name evidence="2" type="ORF">CNQ84_02360</name>
</gene>
<dbReference type="EMBL" id="NTMR01000002">
    <property type="protein sequence ID" value="PBK06237.1"/>
    <property type="molecule type" value="Genomic_DNA"/>
</dbReference>
<keyword evidence="1" id="KW-0812">Transmembrane</keyword>
<reference evidence="2 3" key="1">
    <citation type="submission" date="2017-09" db="EMBL/GenBank/DDBJ databases">
        <title>Pseudomonas abyssi sp. nov. isolated from Abyssopelagic Water.</title>
        <authorList>
            <person name="Wei Y."/>
        </authorList>
    </citation>
    <scope>NUCLEOTIDE SEQUENCE [LARGE SCALE GENOMIC DNA]</scope>
    <source>
        <strain evidence="2 3">MT5</strain>
    </source>
</reference>
<proteinExistence type="predicted"/>